<protein>
    <submittedName>
        <fullName evidence="1">Uncharacterized protein</fullName>
    </submittedName>
</protein>
<reference evidence="1" key="2">
    <citation type="submission" date="2023-04" db="EMBL/GenBank/DDBJ databases">
        <authorList>
            <person name="Bu L."/>
            <person name="Lu L."/>
            <person name="Laidemitt M.R."/>
            <person name="Zhang S.M."/>
            <person name="Mutuku M."/>
            <person name="Mkoji G."/>
            <person name="Steinauer M."/>
            <person name="Loker E.S."/>
        </authorList>
    </citation>
    <scope>NUCLEOTIDE SEQUENCE</scope>
    <source>
        <strain evidence="1">KasaAsao</strain>
        <tissue evidence="1">Whole Snail</tissue>
    </source>
</reference>
<organism evidence="1 2">
    <name type="scientific">Biomphalaria pfeifferi</name>
    <name type="common">Bloodfluke planorb</name>
    <name type="synonym">Freshwater snail</name>
    <dbReference type="NCBI Taxonomy" id="112525"/>
    <lineage>
        <taxon>Eukaryota</taxon>
        <taxon>Metazoa</taxon>
        <taxon>Spiralia</taxon>
        <taxon>Lophotrochozoa</taxon>
        <taxon>Mollusca</taxon>
        <taxon>Gastropoda</taxon>
        <taxon>Heterobranchia</taxon>
        <taxon>Euthyneura</taxon>
        <taxon>Panpulmonata</taxon>
        <taxon>Hygrophila</taxon>
        <taxon>Lymnaeoidea</taxon>
        <taxon>Planorbidae</taxon>
        <taxon>Biomphalaria</taxon>
    </lineage>
</organism>
<accession>A0AAD8BWB0</accession>
<reference evidence="1" key="1">
    <citation type="journal article" date="2023" name="PLoS Negl. Trop. Dis.">
        <title>A genome sequence for Biomphalaria pfeifferi, the major vector snail for the human-infecting parasite Schistosoma mansoni.</title>
        <authorList>
            <person name="Bu L."/>
            <person name="Lu L."/>
            <person name="Laidemitt M.R."/>
            <person name="Zhang S.M."/>
            <person name="Mutuku M."/>
            <person name="Mkoji G."/>
            <person name="Steinauer M."/>
            <person name="Loker E.S."/>
        </authorList>
    </citation>
    <scope>NUCLEOTIDE SEQUENCE</scope>
    <source>
        <strain evidence="1">KasaAsao</strain>
    </source>
</reference>
<dbReference type="AlphaFoldDB" id="A0AAD8BWB0"/>
<gene>
    <name evidence="1" type="ORF">Bpfe_008529</name>
</gene>
<dbReference type="EMBL" id="JASAOG010000027">
    <property type="protein sequence ID" value="KAK0062036.1"/>
    <property type="molecule type" value="Genomic_DNA"/>
</dbReference>
<comment type="caution">
    <text evidence="1">The sequence shown here is derived from an EMBL/GenBank/DDBJ whole genome shotgun (WGS) entry which is preliminary data.</text>
</comment>
<feature type="non-terminal residue" evidence="1">
    <location>
        <position position="59"/>
    </location>
</feature>
<evidence type="ECO:0000313" key="2">
    <source>
        <dbReference type="Proteomes" id="UP001233172"/>
    </source>
</evidence>
<proteinExistence type="predicted"/>
<dbReference type="Proteomes" id="UP001233172">
    <property type="component" value="Unassembled WGS sequence"/>
</dbReference>
<sequence length="59" mass="6805">MPLPQYLIGQKYDTPAILGRASHEMFFFVATSSGTNIFLPMNHQSVEEFKLKYPEEVRV</sequence>
<evidence type="ECO:0000313" key="1">
    <source>
        <dbReference type="EMBL" id="KAK0062036.1"/>
    </source>
</evidence>
<keyword evidence="2" id="KW-1185">Reference proteome</keyword>
<name>A0AAD8BWB0_BIOPF</name>